<evidence type="ECO:0000313" key="4">
    <source>
        <dbReference type="EMBL" id="MQO93539.1"/>
    </source>
</evidence>
<dbReference type="GO" id="GO:0019867">
    <property type="term" value="C:outer membrane"/>
    <property type="evidence" value="ECO:0007669"/>
    <property type="project" value="InterPro"/>
</dbReference>
<dbReference type="EMBL" id="VZAP01000157">
    <property type="protein sequence ID" value="MQO93539.1"/>
    <property type="molecule type" value="Genomic_DNA"/>
</dbReference>
<gene>
    <name evidence="4" type="ORF">F7D31_12920</name>
</gene>
<dbReference type="CDD" id="cd12967">
    <property type="entry name" value="CBM_SusE-F_like_u1"/>
    <property type="match status" value="1"/>
</dbReference>
<reference evidence="5" key="1">
    <citation type="submission" date="2019-09" db="EMBL/GenBank/DDBJ databases">
        <title>Distinct polysaccharide growth profiles of human intestinal Prevotella copri isolates.</title>
        <authorList>
            <person name="Fehlner-Peach H."/>
            <person name="Magnabosco C."/>
            <person name="Raghavan V."/>
            <person name="Scher J.U."/>
            <person name="Tett A."/>
            <person name="Cox L.M."/>
            <person name="Gottsegen C."/>
            <person name="Watters A."/>
            <person name="Wiltshire- Gordon J.D."/>
            <person name="Segata N."/>
            <person name="Bonneau R."/>
            <person name="Littman D.R."/>
        </authorList>
    </citation>
    <scope>NUCLEOTIDE SEQUENCE [LARGE SCALE GENOMIC DNA]</scope>
    <source>
        <strain evidence="5">iAU3127</strain>
    </source>
</reference>
<dbReference type="CDD" id="cd12964">
    <property type="entry name" value="CBM-Fa"/>
    <property type="match status" value="1"/>
</dbReference>
<feature type="chain" id="PRO_5041692587" evidence="1">
    <location>
        <begin position="19"/>
        <end position="473"/>
    </location>
</feature>
<comment type="caution">
    <text evidence="4">The sequence shown here is derived from an EMBL/GenBank/DDBJ whole genome shotgun (WGS) entry which is preliminary data.</text>
</comment>
<feature type="domain" description="SusF first starch specific CBM" evidence="3">
    <location>
        <begin position="164"/>
        <end position="282"/>
    </location>
</feature>
<proteinExistence type="predicted"/>
<dbReference type="AlphaFoldDB" id="A0AA91A685"/>
<sequence length="473" mass="51636">MKKKILYSLAVLASVTLASCNGDYDDWAQPQHNPQEEAITIPGFTATPVAQSIDCSSVTTDSVSIFTLSEAALPEGFTLDNARLEIIPQGEDNAIKKNVNASIEGKSAVADLSEVTASFYGKRPIAHPFVAHVYLNAVKNGDAVLIDAGKFNLEMTPKAPFIDSGYYLVGDMFNTEDVDGWNTVSAKQAFMHSDKDVYDDPIFTITFETKKADQYWKIIPKANVDAGNTDASAAGVVGPKVDGEDSMTGSLTNGDAKAGKIAKAGKYKLTLNMMDYSYTIEEAPELYMKGDANGWDGYDYLAGDGVHFTGFMYLNQNGFKFTTAPDWSGTGYGENFSTAPDAGNIVMTEPAGYYKVDVDLSAKTYTLTPITSIGIIGSAAPNGWDSDVDLTYVPYNKETKEGRYWEAKNIKLKAGECKFRANDAWDMQWGFDGDKFVFSNNAPQKQFVPEAGTYDIKLYAWANGYAKCKFTKK</sequence>
<dbReference type="Pfam" id="PF26120">
    <property type="entry name" value="CBM_1st_SusF"/>
    <property type="match status" value="1"/>
</dbReference>
<protein>
    <submittedName>
        <fullName evidence="4">DUF5115 domain-containing protein</fullName>
    </submittedName>
</protein>
<dbReference type="PROSITE" id="PS51257">
    <property type="entry name" value="PROKAR_LIPOPROTEIN"/>
    <property type="match status" value="1"/>
</dbReference>
<dbReference type="GO" id="GO:2001070">
    <property type="term" value="F:starch binding"/>
    <property type="evidence" value="ECO:0007669"/>
    <property type="project" value="InterPro"/>
</dbReference>
<feature type="domain" description="Outer membrane protein SusF N-terminal" evidence="2">
    <location>
        <begin position="20"/>
        <end position="157"/>
    </location>
</feature>
<dbReference type="Pfam" id="PF17142">
    <property type="entry name" value="SusF_N"/>
    <property type="match status" value="1"/>
</dbReference>
<dbReference type="InterPro" id="IPR058976">
    <property type="entry name" value="CBM_1st_SusF"/>
</dbReference>
<dbReference type="Proteomes" id="UP000421283">
    <property type="component" value="Unassembled WGS sequence"/>
</dbReference>
<accession>A0AA91A685</accession>
<feature type="signal peptide" evidence="1">
    <location>
        <begin position="1"/>
        <end position="18"/>
    </location>
</feature>
<dbReference type="RefSeq" id="WP_153139458.1">
    <property type="nucleotide sequence ID" value="NZ_VZAP01000157.1"/>
</dbReference>
<evidence type="ECO:0000256" key="1">
    <source>
        <dbReference type="SAM" id="SignalP"/>
    </source>
</evidence>
<evidence type="ECO:0000313" key="5">
    <source>
        <dbReference type="Proteomes" id="UP000421283"/>
    </source>
</evidence>
<dbReference type="InterPro" id="IPR033408">
    <property type="entry name" value="SusF_N"/>
</dbReference>
<name>A0AA91A685_9BACT</name>
<keyword evidence="1" id="KW-0732">Signal</keyword>
<evidence type="ECO:0000259" key="2">
    <source>
        <dbReference type="Pfam" id="PF17142"/>
    </source>
</evidence>
<organism evidence="4 5">
    <name type="scientific">Segatella copri</name>
    <dbReference type="NCBI Taxonomy" id="165179"/>
    <lineage>
        <taxon>Bacteria</taxon>
        <taxon>Pseudomonadati</taxon>
        <taxon>Bacteroidota</taxon>
        <taxon>Bacteroidia</taxon>
        <taxon>Bacteroidales</taxon>
        <taxon>Prevotellaceae</taxon>
        <taxon>Segatella</taxon>
    </lineage>
</organism>
<evidence type="ECO:0000259" key="3">
    <source>
        <dbReference type="Pfam" id="PF26120"/>
    </source>
</evidence>
<dbReference type="Gene3D" id="2.60.40.3620">
    <property type="match status" value="3"/>
</dbReference>